<evidence type="ECO:0008006" key="3">
    <source>
        <dbReference type="Google" id="ProtNLM"/>
    </source>
</evidence>
<dbReference type="Proteomes" id="UP000316217">
    <property type="component" value="Unassembled WGS sequence"/>
</dbReference>
<protein>
    <recommendedName>
        <fullName evidence="3">KaiC-like domain-containing protein</fullName>
    </recommendedName>
</protein>
<organism evidence="1 2">
    <name type="scientific">Candidatus Methanodesulfokora washburnensis</name>
    <dbReference type="NCBI Taxonomy" id="2478471"/>
    <lineage>
        <taxon>Archaea</taxon>
        <taxon>Thermoproteota</taxon>
        <taxon>Candidatus Korarchaeia</taxon>
        <taxon>Candidatus Korarchaeia incertae sedis</taxon>
        <taxon>Candidatus Methanodesulfokora</taxon>
    </lineage>
</organism>
<sequence length="105" mass="12199">MQRERRERNCMIIAGMDFLEYYFPGRDLRAMSLDIMGQVKDTEDTAVFIARPSTKIREELEDLVDSSLELKMIEGALVLRSRKPPSIYYHLDFTGERGIELTPIV</sequence>
<evidence type="ECO:0000313" key="2">
    <source>
        <dbReference type="Proteomes" id="UP000316217"/>
    </source>
</evidence>
<name>A0A520KQU1_9CREN</name>
<accession>A0A520KQU1</accession>
<evidence type="ECO:0000313" key="1">
    <source>
        <dbReference type="EMBL" id="RZN63394.1"/>
    </source>
</evidence>
<gene>
    <name evidence="1" type="ORF">EF810_00935</name>
</gene>
<dbReference type="EMBL" id="RXII01000015">
    <property type="protein sequence ID" value="RZN63394.1"/>
    <property type="molecule type" value="Genomic_DNA"/>
</dbReference>
<proteinExistence type="predicted"/>
<reference evidence="1 2" key="1">
    <citation type="journal article" date="2019" name="Nat. Microbiol.">
        <title>Wide diversity of methane and short-chain alkane metabolisms in uncultured archaea.</title>
        <authorList>
            <person name="Borrel G."/>
            <person name="Adam P.S."/>
            <person name="McKay L.J."/>
            <person name="Chen L.X."/>
            <person name="Sierra-Garcia I.N."/>
            <person name="Sieber C.M."/>
            <person name="Letourneur Q."/>
            <person name="Ghozlane A."/>
            <person name="Andersen G.L."/>
            <person name="Li W.J."/>
            <person name="Hallam S.J."/>
            <person name="Muyzer G."/>
            <person name="de Oliveira V.M."/>
            <person name="Inskeep W.P."/>
            <person name="Banfield J.F."/>
            <person name="Gribaldo S."/>
        </authorList>
    </citation>
    <scope>NUCLEOTIDE SEQUENCE [LARGE SCALE GENOMIC DNA]</scope>
    <source>
        <strain evidence="1">NM4</strain>
    </source>
</reference>
<dbReference type="AlphaFoldDB" id="A0A520KQU1"/>
<comment type="caution">
    <text evidence="1">The sequence shown here is derived from an EMBL/GenBank/DDBJ whole genome shotgun (WGS) entry which is preliminary data.</text>
</comment>